<dbReference type="SUPFAM" id="SSF47413">
    <property type="entry name" value="lambda repressor-like DNA-binding domains"/>
    <property type="match status" value="1"/>
</dbReference>
<dbReference type="SMART" id="SM00530">
    <property type="entry name" value="HTH_XRE"/>
    <property type="match status" value="1"/>
</dbReference>
<feature type="domain" description="HTH cro/C1-type" evidence="1">
    <location>
        <begin position="17"/>
        <end position="89"/>
    </location>
</feature>
<dbReference type="Gene3D" id="3.30.450.180">
    <property type="match status" value="1"/>
</dbReference>
<gene>
    <name evidence="2" type="ORF">GC469_24315</name>
</gene>
<dbReference type="InterPro" id="IPR041413">
    <property type="entry name" value="MLTR_LBD"/>
</dbReference>
<dbReference type="PANTHER" id="PTHR35010">
    <property type="entry name" value="BLL4672 PROTEIN-RELATED"/>
    <property type="match status" value="1"/>
</dbReference>
<sequence>MRIVNIMKRTRNELSDFLKSRRERIQPCDVGLVNGGRRRTPGLRREEVAALAGVGLAWYTWLEQGREISVSSTFLDNLSRVLKLDASERRYLYLLAQQRLPAEPGKTWCTVPDIVHRLMKDLQLRPAYVINLRWDVLAWNHAADKVFNFSSFEPTRRNILWLLFTEPLFQSLFDPWETQVVKLVSLFKRDFVKATQEPDICSLIKDLEKISPDFNSWWHQQDIYDPNPRCRRLNIEGLGCISFEYTALTIDQDHHLRLVVYYNAALDSDEDISFKNWLSS</sequence>
<reference evidence="2" key="1">
    <citation type="submission" date="2019-10" db="EMBL/GenBank/DDBJ databases">
        <authorList>
            <consortium name="PulseNet: The National Subtyping Network for Foodborne Disease Surveillance"/>
            <person name="Tarr C.L."/>
            <person name="Trees E."/>
            <person name="Katz L.S."/>
            <person name="Carleton-Romer H.A."/>
            <person name="Stroika S."/>
            <person name="Kucerova Z."/>
            <person name="Roache K.F."/>
            <person name="Sabol A.L."/>
            <person name="Besser J."/>
            <person name="Gerner-Smidt P."/>
        </authorList>
    </citation>
    <scope>NUCLEOTIDE SEQUENCE</scope>
    <source>
        <strain evidence="2">PNUSAS100866</strain>
    </source>
</reference>
<proteinExistence type="predicted"/>
<dbReference type="Pfam" id="PF13560">
    <property type="entry name" value="HTH_31"/>
    <property type="match status" value="1"/>
</dbReference>
<accession>A0A633DM34</accession>
<dbReference type="CDD" id="cd00093">
    <property type="entry name" value="HTH_XRE"/>
    <property type="match status" value="1"/>
</dbReference>
<dbReference type="Gene3D" id="1.10.260.40">
    <property type="entry name" value="lambda repressor-like DNA-binding domains"/>
    <property type="match status" value="1"/>
</dbReference>
<dbReference type="InterPro" id="IPR010982">
    <property type="entry name" value="Lambda_DNA-bd_dom_sf"/>
</dbReference>
<name>A0A633DM34_SALER</name>
<evidence type="ECO:0000259" key="1">
    <source>
        <dbReference type="SMART" id="SM00530"/>
    </source>
</evidence>
<organism evidence="2">
    <name type="scientific">Salmonella enterica</name>
    <name type="common">Salmonella choleraesuis</name>
    <dbReference type="NCBI Taxonomy" id="28901"/>
    <lineage>
        <taxon>Bacteria</taxon>
        <taxon>Pseudomonadati</taxon>
        <taxon>Pseudomonadota</taxon>
        <taxon>Gammaproteobacteria</taxon>
        <taxon>Enterobacterales</taxon>
        <taxon>Enterobacteriaceae</taxon>
        <taxon>Salmonella</taxon>
    </lineage>
</organism>
<dbReference type="EMBL" id="AAMGRQ010000064">
    <property type="protein sequence ID" value="EDH1796436.1"/>
    <property type="molecule type" value="Genomic_DNA"/>
</dbReference>
<protein>
    <submittedName>
        <fullName evidence="2">Helix-turn-helix domain-containing protein</fullName>
    </submittedName>
</protein>
<dbReference type="AlphaFoldDB" id="A0A633DM34"/>
<evidence type="ECO:0000313" key="2">
    <source>
        <dbReference type="EMBL" id="EDH1796436.1"/>
    </source>
</evidence>
<dbReference type="GO" id="GO:0003677">
    <property type="term" value="F:DNA binding"/>
    <property type="evidence" value="ECO:0007669"/>
    <property type="project" value="InterPro"/>
</dbReference>
<dbReference type="InterPro" id="IPR001387">
    <property type="entry name" value="Cro/C1-type_HTH"/>
</dbReference>
<dbReference type="Pfam" id="PF17765">
    <property type="entry name" value="MLTR_LBD"/>
    <property type="match status" value="1"/>
</dbReference>
<comment type="caution">
    <text evidence="2">The sequence shown here is derived from an EMBL/GenBank/DDBJ whole genome shotgun (WGS) entry which is preliminary data.</text>
</comment>